<comment type="caution">
    <text evidence="2">The sequence shown here is derived from an EMBL/GenBank/DDBJ whole genome shotgun (WGS) entry which is preliminary data.</text>
</comment>
<keyword evidence="3" id="KW-1185">Reference proteome</keyword>
<sequence>MFTKRIVTTLAVSLTTIGFTLASPVIASRDVAAAATDSSQQSMEIWPDCGTSDVVILEPNHFDNWGVRNYTIQAAHWNDGMVLDHAELYSHDRNATTCPAIFEHFFQSGDERFAVNLAGGNGSRKSGYYYSNAKVGLIAELINLNPNPQSAFVTVEYEFLPKNFADWEQMTSLMLDASGLCNDFRIPPPRGVDAFPLEMSPGFVMPFPAVVGGVGGHVDDGAVDLQVLKNGEVACSIVPGYGQTPGSIGGSGKIHISNMSACIGLRLTAPGDEWAVMAHYDFKQHEPIRRGPIPAPVKGILVAYLVRLPPTS</sequence>
<name>A0AAI8YFH9_9PEZI</name>
<dbReference type="AlphaFoldDB" id="A0AAI8YFH9"/>
<evidence type="ECO:0000256" key="1">
    <source>
        <dbReference type="SAM" id="SignalP"/>
    </source>
</evidence>
<accession>A0AAI8YFH9</accession>
<evidence type="ECO:0000313" key="3">
    <source>
        <dbReference type="Proteomes" id="UP001295740"/>
    </source>
</evidence>
<dbReference type="EMBL" id="CAUWAG010000007">
    <property type="protein sequence ID" value="CAJ2505383.1"/>
    <property type="molecule type" value="Genomic_DNA"/>
</dbReference>
<reference evidence="2" key="1">
    <citation type="submission" date="2023-10" db="EMBL/GenBank/DDBJ databases">
        <authorList>
            <person name="Hackl T."/>
        </authorList>
    </citation>
    <scope>NUCLEOTIDE SEQUENCE</scope>
</reference>
<organism evidence="2 3">
    <name type="scientific">Anthostomella pinea</name>
    <dbReference type="NCBI Taxonomy" id="933095"/>
    <lineage>
        <taxon>Eukaryota</taxon>
        <taxon>Fungi</taxon>
        <taxon>Dikarya</taxon>
        <taxon>Ascomycota</taxon>
        <taxon>Pezizomycotina</taxon>
        <taxon>Sordariomycetes</taxon>
        <taxon>Xylariomycetidae</taxon>
        <taxon>Xylariales</taxon>
        <taxon>Xylariaceae</taxon>
        <taxon>Anthostomella</taxon>
    </lineage>
</organism>
<gene>
    <name evidence="2" type="ORF">KHLLAP_LOCUS5851</name>
</gene>
<evidence type="ECO:0000313" key="2">
    <source>
        <dbReference type="EMBL" id="CAJ2505383.1"/>
    </source>
</evidence>
<protein>
    <submittedName>
        <fullName evidence="2">Uu.00g127770.m01.CDS01</fullName>
    </submittedName>
</protein>
<feature type="chain" id="PRO_5042506518" evidence="1">
    <location>
        <begin position="23"/>
        <end position="312"/>
    </location>
</feature>
<feature type="signal peptide" evidence="1">
    <location>
        <begin position="1"/>
        <end position="22"/>
    </location>
</feature>
<dbReference type="Proteomes" id="UP001295740">
    <property type="component" value="Unassembled WGS sequence"/>
</dbReference>
<proteinExistence type="predicted"/>
<keyword evidence="1" id="KW-0732">Signal</keyword>